<reference evidence="10" key="1">
    <citation type="submission" date="2020-04" db="EMBL/GenBank/DDBJ databases">
        <authorList>
            <person name="Alioto T."/>
            <person name="Alioto T."/>
            <person name="Gomez Garrido J."/>
        </authorList>
    </citation>
    <scope>NUCLEOTIDE SEQUENCE</scope>
    <source>
        <strain evidence="10">A484AB</strain>
    </source>
</reference>
<evidence type="ECO:0000259" key="9">
    <source>
        <dbReference type="Pfam" id="PF02781"/>
    </source>
</evidence>
<dbReference type="InterPro" id="IPR005900">
    <property type="entry name" value="6-phosphogluconolactonase_DevB"/>
</dbReference>
<keyword evidence="3" id="KW-0521">NADP</keyword>
<protein>
    <submittedName>
        <fullName evidence="10">GDH 6PGL endoplasmic bifunctional</fullName>
    </submittedName>
</protein>
<dbReference type="InterPro" id="IPR022675">
    <property type="entry name" value="G6P_DH_C"/>
</dbReference>
<dbReference type="Gene3D" id="3.30.360.10">
    <property type="entry name" value="Dihydrodipicolinate Reductase, domain 2"/>
    <property type="match status" value="2"/>
</dbReference>
<feature type="chain" id="PRO_5043994628" evidence="6">
    <location>
        <begin position="27"/>
        <end position="914"/>
    </location>
</feature>
<dbReference type="Pfam" id="PF00479">
    <property type="entry name" value="G6PD_N"/>
    <property type="match status" value="1"/>
</dbReference>
<dbReference type="InterPro" id="IPR006148">
    <property type="entry name" value="Glc/Gal-6P_isomerase"/>
</dbReference>
<dbReference type="SUPFAM" id="SSF51735">
    <property type="entry name" value="NAD(P)-binding Rossmann-fold domains"/>
    <property type="match status" value="1"/>
</dbReference>
<feature type="domain" description="Glucose-6-phosphate dehydrogenase NAD-binding" evidence="7">
    <location>
        <begin position="41"/>
        <end position="223"/>
    </location>
</feature>
<feature type="domain" description="Glucose-6-phosphate dehydrogenase C-terminal" evidence="9">
    <location>
        <begin position="421"/>
        <end position="630"/>
    </location>
</feature>
<evidence type="ECO:0000313" key="11">
    <source>
        <dbReference type="Proteomes" id="UP001152795"/>
    </source>
</evidence>
<dbReference type="OrthoDB" id="60984at2759"/>
<feature type="domain" description="Glucosamine/galactosamine-6-phosphate isomerase" evidence="8">
    <location>
        <begin position="682"/>
        <end position="899"/>
    </location>
</feature>
<dbReference type="GO" id="GO:0006006">
    <property type="term" value="P:glucose metabolic process"/>
    <property type="evidence" value="ECO:0007669"/>
    <property type="project" value="UniProtKB-KW"/>
</dbReference>
<accession>A0A6S7HWI1</accession>
<dbReference type="CDD" id="cd01400">
    <property type="entry name" value="6PGL"/>
    <property type="match status" value="1"/>
</dbReference>
<dbReference type="GO" id="GO:0004345">
    <property type="term" value="F:glucose-6-phosphate dehydrogenase activity"/>
    <property type="evidence" value="ECO:0007669"/>
    <property type="project" value="InterPro"/>
</dbReference>
<evidence type="ECO:0000259" key="8">
    <source>
        <dbReference type="Pfam" id="PF01182"/>
    </source>
</evidence>
<name>A0A6S7HWI1_PARCT</name>
<dbReference type="PANTHER" id="PTHR23429">
    <property type="entry name" value="GLUCOSE-6-PHOSPHATE 1-DEHYDROGENASE G6PD"/>
    <property type="match status" value="1"/>
</dbReference>
<feature type="signal peptide" evidence="6">
    <location>
        <begin position="1"/>
        <end position="26"/>
    </location>
</feature>
<dbReference type="PRINTS" id="PR00079">
    <property type="entry name" value="G6PDHDRGNASE"/>
</dbReference>
<keyword evidence="11" id="KW-1185">Reference proteome</keyword>
<dbReference type="InterPro" id="IPR037171">
    <property type="entry name" value="NagB/RpiA_transferase-like"/>
</dbReference>
<evidence type="ECO:0000256" key="5">
    <source>
        <dbReference type="SAM" id="MobiDB-lite"/>
    </source>
</evidence>
<sequence>MATNSLSPFICRKYLIFTLFLGNILSQNHAENELKQRINIILVGGTGDLAKRYLWNGFFNLYSSLHNTNSGDSVLRFYGGAREDNETGNRILLDILNTSIKCSNVKCNKMKAEFIKRCSYHRLKITEDYESLQKLLETSLTNKETEIGRIFYLSVPPFAYEKISRNIAEKCRPNSLRAWVRVVLEKPFGSDLKTANELAEKLSKYWNEDEIYRIDHYLGKAGVVQIMEFKKENLDFFEKMWNREHIEQVNIVVKERLDAQGRLGFYDQYGVIRDIFQNHLTEILSLVASEMSEHNSEKPCQDSVKQLENFEKLIRNSEKPLGNSEKLLENSEKLFESSEKLLENSQKLLENSEKLLQNSEKLLEKQQQNSGKPAQNFEKHFTDSEILSDISGKETPLRTFDKLAENEETPIGDSKKPFQNSKKSTLLRAVKTVTIHDAVFGQYEEYNKQLKQELPNIEANSNTPTFSAVVMEIQNKRWSGVPFVLLSGKRLDSRLAYVQLEFKQNKFCIKGNLNNNPENCKPRELTFYIQGENVHYPLTIFSKKLPYVKFSNNWQNLTLDSELKSQFKGENIIMKPPNTEHDAYSSLICDVFLGNKDKFVNVDDLLLSWKIWNPLLEASALIQPQLYTRENMNILDFEIVDGKIRFVSGSASDCETSGPTKYDDGQLHSFRGNRLVSGLSMDVVRQLANDIAVAIHAKVQSSAATFHLALSGGSTSKHLFQVLASIKYIPWKNVHIWLVDERCVSLTHEDSNFKNMYQHLLKDISIPYFNIHPMPVDIAGQFCKPNDLGDKHYERQLRYLVNGSLDFVVLGVGNDGHTASLFPGSDLLTSTNWVEITSSLGNYNRMTMTLRILNQARNIAVLILGEKKHEIVQKLAQTGNDIHDFPITAVKPEHGSLVWYIDDNALHYATLVTL</sequence>
<organism evidence="10 11">
    <name type="scientific">Paramuricea clavata</name>
    <name type="common">Red gorgonian</name>
    <name type="synonym">Violescent sea-whip</name>
    <dbReference type="NCBI Taxonomy" id="317549"/>
    <lineage>
        <taxon>Eukaryota</taxon>
        <taxon>Metazoa</taxon>
        <taxon>Cnidaria</taxon>
        <taxon>Anthozoa</taxon>
        <taxon>Octocorallia</taxon>
        <taxon>Malacalcyonacea</taxon>
        <taxon>Plexauridae</taxon>
        <taxon>Paramuricea</taxon>
    </lineage>
</organism>
<gene>
    <name evidence="10" type="ORF">PACLA_8A053915</name>
</gene>
<evidence type="ECO:0000256" key="4">
    <source>
        <dbReference type="ARBA" id="ARBA00023277"/>
    </source>
</evidence>
<evidence type="ECO:0000256" key="1">
    <source>
        <dbReference type="ARBA" id="ARBA00004959"/>
    </source>
</evidence>
<dbReference type="Proteomes" id="UP001152795">
    <property type="component" value="Unassembled WGS sequence"/>
</dbReference>
<evidence type="ECO:0000256" key="6">
    <source>
        <dbReference type="SAM" id="SignalP"/>
    </source>
</evidence>
<dbReference type="GO" id="GO:0050661">
    <property type="term" value="F:NADP binding"/>
    <property type="evidence" value="ECO:0007669"/>
    <property type="project" value="InterPro"/>
</dbReference>
<comment type="pathway">
    <text evidence="1">Carbohydrate degradation; pentose phosphate pathway.</text>
</comment>
<dbReference type="GO" id="GO:0005783">
    <property type="term" value="C:endoplasmic reticulum"/>
    <property type="evidence" value="ECO:0007669"/>
    <property type="project" value="TreeGrafter"/>
</dbReference>
<feature type="domain" description="Glucose-6-phosphate dehydrogenase C-terminal" evidence="9">
    <location>
        <begin position="232"/>
        <end position="311"/>
    </location>
</feature>
<dbReference type="UniPathway" id="UPA00115"/>
<dbReference type="InterPro" id="IPR022674">
    <property type="entry name" value="G6P_DH_NAD-bd"/>
</dbReference>
<evidence type="ECO:0000256" key="3">
    <source>
        <dbReference type="ARBA" id="ARBA00022857"/>
    </source>
</evidence>
<feature type="compositionally biased region" description="Polar residues" evidence="5">
    <location>
        <begin position="363"/>
        <end position="373"/>
    </location>
</feature>
<dbReference type="InterPro" id="IPR036291">
    <property type="entry name" value="NAD(P)-bd_dom_sf"/>
</dbReference>
<feature type="region of interest" description="Disordered" evidence="5">
    <location>
        <begin position="363"/>
        <end position="385"/>
    </location>
</feature>
<evidence type="ECO:0000313" key="10">
    <source>
        <dbReference type="EMBL" id="CAB4010615.1"/>
    </source>
</evidence>
<dbReference type="Gene3D" id="3.40.50.720">
    <property type="entry name" value="NAD(P)-binding Rossmann-like Domain"/>
    <property type="match status" value="1"/>
</dbReference>
<dbReference type="Pfam" id="PF02781">
    <property type="entry name" value="G6PD_C"/>
    <property type="match status" value="2"/>
</dbReference>
<comment type="caution">
    <text evidence="10">The sequence shown here is derived from an EMBL/GenBank/DDBJ whole genome shotgun (WGS) entry which is preliminary data.</text>
</comment>
<dbReference type="PANTHER" id="PTHR23429:SF7">
    <property type="entry name" value="GDH_6PGL ENDOPLASMIC BIFUNCTIONAL PROTEIN"/>
    <property type="match status" value="1"/>
</dbReference>
<dbReference type="SUPFAM" id="SSF55347">
    <property type="entry name" value="Glyceraldehyde-3-phosphate dehydrogenase-like, C-terminal domain"/>
    <property type="match status" value="2"/>
</dbReference>
<dbReference type="InterPro" id="IPR001282">
    <property type="entry name" value="G6P_DH"/>
</dbReference>
<keyword evidence="2" id="KW-0313">Glucose metabolism</keyword>
<evidence type="ECO:0000259" key="7">
    <source>
        <dbReference type="Pfam" id="PF00479"/>
    </source>
</evidence>
<dbReference type="SUPFAM" id="SSF100950">
    <property type="entry name" value="NagB/RpiA/CoA transferase-like"/>
    <property type="match status" value="1"/>
</dbReference>
<dbReference type="GO" id="GO:0017057">
    <property type="term" value="F:6-phosphogluconolactonase activity"/>
    <property type="evidence" value="ECO:0007669"/>
    <property type="project" value="InterPro"/>
</dbReference>
<proteinExistence type="predicted"/>
<keyword evidence="4" id="KW-0119">Carbohydrate metabolism</keyword>
<dbReference type="EMBL" id="CACRXK020006848">
    <property type="protein sequence ID" value="CAB4010615.1"/>
    <property type="molecule type" value="Genomic_DNA"/>
</dbReference>
<keyword evidence="6" id="KW-0732">Signal</keyword>
<dbReference type="Gene3D" id="3.40.50.1360">
    <property type="match status" value="1"/>
</dbReference>
<dbReference type="GO" id="GO:0009051">
    <property type="term" value="P:pentose-phosphate shunt, oxidative branch"/>
    <property type="evidence" value="ECO:0007669"/>
    <property type="project" value="TreeGrafter"/>
</dbReference>
<evidence type="ECO:0000256" key="2">
    <source>
        <dbReference type="ARBA" id="ARBA00022526"/>
    </source>
</evidence>
<dbReference type="NCBIfam" id="TIGR01198">
    <property type="entry name" value="pgl"/>
    <property type="match status" value="1"/>
</dbReference>
<dbReference type="AlphaFoldDB" id="A0A6S7HWI1"/>
<dbReference type="Pfam" id="PF01182">
    <property type="entry name" value="Glucosamine_iso"/>
    <property type="match status" value="1"/>
</dbReference>